<feature type="transmembrane region" description="Helical" evidence="7">
    <location>
        <begin position="42"/>
        <end position="60"/>
    </location>
</feature>
<dbReference type="GO" id="GO:0051539">
    <property type="term" value="F:4 iron, 4 sulfur cluster binding"/>
    <property type="evidence" value="ECO:0007669"/>
    <property type="project" value="UniProtKB-KW"/>
</dbReference>
<evidence type="ECO:0000256" key="7">
    <source>
        <dbReference type="SAM" id="Phobius"/>
    </source>
</evidence>
<dbReference type="STRING" id="1519643.SAMN06295933_2277"/>
<evidence type="ECO:0000256" key="4">
    <source>
        <dbReference type="ARBA" id="ARBA00022982"/>
    </source>
</evidence>
<evidence type="ECO:0000256" key="3">
    <source>
        <dbReference type="ARBA" id="ARBA00022723"/>
    </source>
</evidence>
<evidence type="ECO:0000256" key="5">
    <source>
        <dbReference type="ARBA" id="ARBA00023004"/>
    </source>
</evidence>
<proteinExistence type="predicted"/>
<keyword evidence="3" id="KW-0479">Metal-binding</keyword>
<dbReference type="Proteomes" id="UP000192906">
    <property type="component" value="Unassembled WGS sequence"/>
</dbReference>
<feature type="transmembrane region" description="Helical" evidence="7">
    <location>
        <begin position="273"/>
        <end position="292"/>
    </location>
</feature>
<protein>
    <submittedName>
        <fullName evidence="9">4Fe-4S binding domain-containing protein</fullName>
    </submittedName>
</protein>
<dbReference type="AlphaFoldDB" id="A0A1X7DS09"/>
<dbReference type="OrthoDB" id="9784262at2"/>
<keyword evidence="7" id="KW-0472">Membrane</keyword>
<organism evidence="9 10">
    <name type="scientific">Desulfovibrio gilichinskyi</name>
    <dbReference type="NCBI Taxonomy" id="1519643"/>
    <lineage>
        <taxon>Bacteria</taxon>
        <taxon>Pseudomonadati</taxon>
        <taxon>Thermodesulfobacteriota</taxon>
        <taxon>Desulfovibrionia</taxon>
        <taxon>Desulfovibrionales</taxon>
        <taxon>Desulfovibrionaceae</taxon>
        <taxon>Desulfovibrio</taxon>
    </lineage>
</organism>
<keyword evidence="6" id="KW-0411">Iron-sulfur</keyword>
<keyword evidence="10" id="KW-1185">Reference proteome</keyword>
<accession>A0A1X7DS09</accession>
<keyword evidence="5" id="KW-0408">Iron</keyword>
<dbReference type="PANTHER" id="PTHR30176:SF3">
    <property type="entry name" value="FERREDOXIN-TYPE PROTEIN NAPH"/>
    <property type="match status" value="1"/>
</dbReference>
<dbReference type="InterPro" id="IPR051684">
    <property type="entry name" value="Electron_Trans/Redox"/>
</dbReference>
<feature type="transmembrane region" description="Helical" evidence="7">
    <location>
        <begin position="151"/>
        <end position="169"/>
    </location>
</feature>
<gene>
    <name evidence="9" type="ORF">SAMN06295933_2277</name>
</gene>
<evidence type="ECO:0000259" key="8">
    <source>
        <dbReference type="PROSITE" id="PS51379"/>
    </source>
</evidence>
<keyword evidence="7" id="KW-0812">Transmembrane</keyword>
<keyword evidence="1" id="KW-0813">Transport</keyword>
<feature type="transmembrane region" description="Helical" evidence="7">
    <location>
        <begin position="181"/>
        <end position="207"/>
    </location>
</feature>
<feature type="transmembrane region" description="Helical" evidence="7">
    <location>
        <begin position="298"/>
        <end position="320"/>
    </location>
</feature>
<feature type="transmembrane region" description="Helical" evidence="7">
    <location>
        <begin position="6"/>
        <end position="30"/>
    </location>
</feature>
<name>A0A1X7DS09_9BACT</name>
<dbReference type="GO" id="GO:0046872">
    <property type="term" value="F:metal ion binding"/>
    <property type="evidence" value="ECO:0007669"/>
    <property type="project" value="UniProtKB-KW"/>
</dbReference>
<evidence type="ECO:0000256" key="6">
    <source>
        <dbReference type="ARBA" id="ARBA00023014"/>
    </source>
</evidence>
<dbReference type="GO" id="GO:0005886">
    <property type="term" value="C:plasma membrane"/>
    <property type="evidence" value="ECO:0007669"/>
    <property type="project" value="TreeGrafter"/>
</dbReference>
<keyword evidence="2" id="KW-0004">4Fe-4S</keyword>
<dbReference type="PROSITE" id="PS51379">
    <property type="entry name" value="4FE4S_FER_2"/>
    <property type="match status" value="1"/>
</dbReference>
<feature type="transmembrane region" description="Helical" evidence="7">
    <location>
        <begin position="113"/>
        <end position="131"/>
    </location>
</feature>
<dbReference type="InterPro" id="IPR017896">
    <property type="entry name" value="4Fe4S_Fe-S-bd"/>
</dbReference>
<evidence type="ECO:0000256" key="1">
    <source>
        <dbReference type="ARBA" id="ARBA00022448"/>
    </source>
</evidence>
<evidence type="ECO:0000313" key="10">
    <source>
        <dbReference type="Proteomes" id="UP000192906"/>
    </source>
</evidence>
<dbReference type="Gene3D" id="3.30.70.20">
    <property type="match status" value="1"/>
</dbReference>
<dbReference type="EMBL" id="FWZU01000003">
    <property type="protein sequence ID" value="SMF20627.1"/>
    <property type="molecule type" value="Genomic_DNA"/>
</dbReference>
<sequence>MPVFIITISYLLLAAHSIRLGDMGLAVCFLGCGGLIFIKERWVAVVTTAVLGGGALLWIIKGAQLISLRIGFGEDWLRLGIIMGALFGVTFFSAILPLLPAGIKWFHRDPDKMWFKSAIFLLTALLLEIVRSKAPFPVLLLDRFFPDWGRAEIFILSAYAAWIGGKMFLPDGAKMIRPRIWAFFSVVFFFQLMLGLTGLDLFLMTGHLHLPVPALIVGGPVFRGSGFFMPILFAVSVFMVGSAWCSHLCYIGAWDDQFSRISGKRPSAKFPHALIWMRLILLILVVTVAWGFRVAGVSGTVAVLWAVFFGLIGLFVMLLFSRKMGMMVHCSSFCPMGIVANILGKVSPWRIKITSGCTMCGRCSRVCRYGALRKEDLKSGHPGLSCTLCGDCISPCTHGCIGYKLPFLSFDKSRKIFLVLTISFHALFLGVARM</sequence>
<evidence type="ECO:0000313" key="9">
    <source>
        <dbReference type="EMBL" id="SMF20627.1"/>
    </source>
</evidence>
<dbReference type="Pfam" id="PF12801">
    <property type="entry name" value="Fer4_5"/>
    <property type="match status" value="2"/>
</dbReference>
<feature type="transmembrane region" description="Helical" evidence="7">
    <location>
        <begin position="416"/>
        <end position="432"/>
    </location>
</feature>
<feature type="transmembrane region" description="Helical" evidence="7">
    <location>
        <begin position="80"/>
        <end position="101"/>
    </location>
</feature>
<evidence type="ECO:0000256" key="2">
    <source>
        <dbReference type="ARBA" id="ARBA00022485"/>
    </source>
</evidence>
<dbReference type="RefSeq" id="WP_085102243.1">
    <property type="nucleotide sequence ID" value="NZ_FWZU01000003.1"/>
</dbReference>
<dbReference type="SUPFAM" id="SSF54862">
    <property type="entry name" value="4Fe-4S ferredoxins"/>
    <property type="match status" value="1"/>
</dbReference>
<reference evidence="10" key="1">
    <citation type="submission" date="2017-04" db="EMBL/GenBank/DDBJ databases">
        <authorList>
            <person name="Varghese N."/>
            <person name="Submissions S."/>
        </authorList>
    </citation>
    <scope>NUCLEOTIDE SEQUENCE [LARGE SCALE GENOMIC DNA]</scope>
    <source>
        <strain evidence="10">K3S</strain>
    </source>
</reference>
<dbReference type="PANTHER" id="PTHR30176">
    <property type="entry name" value="FERREDOXIN-TYPE PROTEIN NAPH"/>
    <property type="match status" value="1"/>
</dbReference>
<feature type="domain" description="4Fe-4S ferredoxin-type" evidence="8">
    <location>
        <begin position="349"/>
        <end position="377"/>
    </location>
</feature>
<keyword evidence="7" id="KW-1133">Transmembrane helix</keyword>
<keyword evidence="4" id="KW-0249">Electron transport</keyword>
<feature type="transmembrane region" description="Helical" evidence="7">
    <location>
        <begin position="227"/>
        <end position="253"/>
    </location>
</feature>